<accession>A0A8S1FBG5</accession>
<evidence type="ECO:0000256" key="1">
    <source>
        <dbReference type="SAM" id="Phobius"/>
    </source>
</evidence>
<dbReference type="OrthoDB" id="5866253at2759"/>
<organism evidence="2 3">
    <name type="scientific">Caenorhabditis bovis</name>
    <dbReference type="NCBI Taxonomy" id="2654633"/>
    <lineage>
        <taxon>Eukaryota</taxon>
        <taxon>Metazoa</taxon>
        <taxon>Ecdysozoa</taxon>
        <taxon>Nematoda</taxon>
        <taxon>Chromadorea</taxon>
        <taxon>Rhabditida</taxon>
        <taxon>Rhabditina</taxon>
        <taxon>Rhabditomorpha</taxon>
        <taxon>Rhabditoidea</taxon>
        <taxon>Rhabditidae</taxon>
        <taxon>Peloderinae</taxon>
        <taxon>Caenorhabditis</taxon>
    </lineage>
</organism>
<sequence length="207" mass="23983">MLRQIVRLAVSQGLKCTNKQSGIFIRLTNKRFNSTDTAQNAVKEKIDKIKVKRAYALGGCLMFIWISTHGILLYRRRSEHRSLNEKLPPIPWEEFDEKYFSKGEVKTIIFQPHFGVANVYLHSAKEQQMKKTVVDWIHTTPDKFSRPPDVRFYYEGSAEELQTEVTNAVQKYKHNVGYEIDQFPSYRELSFVIASSLFVLAAVSMAK</sequence>
<reference evidence="2 3" key="1">
    <citation type="submission" date="2020-04" db="EMBL/GenBank/DDBJ databases">
        <authorList>
            <person name="Laetsch R D."/>
            <person name="Stevens L."/>
            <person name="Kumar S."/>
            <person name="Blaxter L. M."/>
        </authorList>
    </citation>
    <scope>NUCLEOTIDE SEQUENCE [LARGE SCALE GENOMIC DNA]</scope>
</reference>
<dbReference type="EMBL" id="CADEPM010000009">
    <property type="protein sequence ID" value="CAB3409732.1"/>
    <property type="molecule type" value="Genomic_DNA"/>
</dbReference>
<dbReference type="AlphaFoldDB" id="A0A8S1FBG5"/>
<keyword evidence="1" id="KW-0472">Membrane</keyword>
<dbReference type="Proteomes" id="UP000494206">
    <property type="component" value="Unassembled WGS sequence"/>
</dbReference>
<keyword evidence="3" id="KW-1185">Reference proteome</keyword>
<gene>
    <name evidence="2" type="ORF">CBOVIS_LOCUS11348</name>
</gene>
<comment type="caution">
    <text evidence="2">The sequence shown here is derived from an EMBL/GenBank/DDBJ whole genome shotgun (WGS) entry which is preliminary data.</text>
</comment>
<proteinExistence type="predicted"/>
<feature type="transmembrane region" description="Helical" evidence="1">
    <location>
        <begin position="54"/>
        <end position="74"/>
    </location>
</feature>
<name>A0A8S1FBG5_9PELO</name>
<keyword evidence="1" id="KW-1133">Transmembrane helix</keyword>
<evidence type="ECO:0000313" key="2">
    <source>
        <dbReference type="EMBL" id="CAB3409732.1"/>
    </source>
</evidence>
<keyword evidence="1" id="KW-0812">Transmembrane</keyword>
<protein>
    <submittedName>
        <fullName evidence="2">Uncharacterized protein</fullName>
    </submittedName>
</protein>
<evidence type="ECO:0000313" key="3">
    <source>
        <dbReference type="Proteomes" id="UP000494206"/>
    </source>
</evidence>